<name>A0A8A8CYP1_9BURK</name>
<keyword evidence="1" id="KW-0808">Transferase</keyword>
<dbReference type="GO" id="GO:0016740">
    <property type="term" value="F:transferase activity"/>
    <property type="evidence" value="ECO:0007669"/>
    <property type="project" value="UniProtKB-KW"/>
</dbReference>
<dbReference type="GeneID" id="62016225"/>
<dbReference type="Pfam" id="PF06042">
    <property type="entry name" value="NTP_transf_6"/>
    <property type="match status" value="1"/>
</dbReference>
<dbReference type="RefSeq" id="WP_124609714.1">
    <property type="nucleotide sequence ID" value="NZ_CP013398.1"/>
</dbReference>
<dbReference type="PANTHER" id="PTHR39166">
    <property type="entry name" value="BLL1166 PROTEIN"/>
    <property type="match status" value="1"/>
</dbReference>
<keyword evidence="2" id="KW-1185">Reference proteome</keyword>
<dbReference type="EMBL" id="CP072520">
    <property type="protein sequence ID" value="QTO17647.1"/>
    <property type="molecule type" value="Genomic_DNA"/>
</dbReference>
<dbReference type="Proteomes" id="UP000027834">
    <property type="component" value="Chromosome 1"/>
</dbReference>
<protein>
    <submittedName>
        <fullName evidence="1">Nucleotidyltransferase family protein</fullName>
    </submittedName>
</protein>
<proteinExistence type="predicted"/>
<evidence type="ECO:0000313" key="1">
    <source>
        <dbReference type="EMBL" id="QTO17647.1"/>
    </source>
</evidence>
<sequence length="192" mass="21862">MSAVDLEARLTSIVRQSEWFWAALVATRSLKLTSWCIGAGAVRNLVWDELHAFRTPSALSDIDVAYFDSTDFSAARDARFKLRLTDMLPGVRWEVTNQAAVHLWFERTFGHPVSPLGSLEESVASWPEFATSVGVVLRDDDSVDVIAPHGLDDLFSMVIRRNPRRVSVETYRKRVAEKQYRKRWPRVVIVPC</sequence>
<reference evidence="1" key="1">
    <citation type="submission" date="2014-04" db="EMBL/GenBank/DDBJ databases">
        <authorList>
            <person name="Ho Y.-N."/>
            <person name="Huang C.-C."/>
        </authorList>
    </citation>
    <scope>NUCLEOTIDE SEQUENCE</scope>
    <source>
        <strain evidence="1">869T2</strain>
    </source>
</reference>
<dbReference type="AlphaFoldDB" id="A0A8A8CYP1"/>
<dbReference type="InterPro" id="IPR009267">
    <property type="entry name" value="NTP_transf_6"/>
</dbReference>
<gene>
    <name evidence="1" type="ORF">DT99_011125</name>
</gene>
<reference evidence="1" key="2">
    <citation type="submission" date="2021-03" db="EMBL/GenBank/DDBJ databases">
        <title>Complete genome sequence of Burkholderia seminalis 869T2.</title>
        <authorList>
            <person name="Hung S.-H."/>
            <person name="Huang C.-T."/>
            <person name="Huang C.-C."/>
            <person name="Kuo C.-H."/>
        </authorList>
    </citation>
    <scope>NUCLEOTIDE SEQUENCE</scope>
    <source>
        <strain evidence="1">869T2</strain>
    </source>
</reference>
<accession>A0A8A8CYP1</accession>
<organism evidence="1 2">
    <name type="scientific">Burkholderia seminalis</name>
    <dbReference type="NCBI Taxonomy" id="488731"/>
    <lineage>
        <taxon>Bacteria</taxon>
        <taxon>Pseudomonadati</taxon>
        <taxon>Pseudomonadota</taxon>
        <taxon>Betaproteobacteria</taxon>
        <taxon>Burkholderiales</taxon>
        <taxon>Burkholderiaceae</taxon>
        <taxon>Burkholderia</taxon>
        <taxon>Burkholderia cepacia complex</taxon>
    </lineage>
</organism>
<dbReference type="PANTHER" id="PTHR39166:SF1">
    <property type="entry name" value="BLL1166 PROTEIN"/>
    <property type="match status" value="1"/>
</dbReference>
<evidence type="ECO:0000313" key="2">
    <source>
        <dbReference type="Proteomes" id="UP000027834"/>
    </source>
</evidence>